<organism evidence="3 4">
    <name type="scientific">Aphis craccivora</name>
    <name type="common">Cowpea aphid</name>
    <dbReference type="NCBI Taxonomy" id="307492"/>
    <lineage>
        <taxon>Eukaryota</taxon>
        <taxon>Metazoa</taxon>
        <taxon>Ecdysozoa</taxon>
        <taxon>Arthropoda</taxon>
        <taxon>Hexapoda</taxon>
        <taxon>Insecta</taxon>
        <taxon>Pterygota</taxon>
        <taxon>Neoptera</taxon>
        <taxon>Paraneoptera</taxon>
        <taxon>Hemiptera</taxon>
        <taxon>Sternorrhyncha</taxon>
        <taxon>Aphidomorpha</taxon>
        <taxon>Aphidoidea</taxon>
        <taxon>Aphididae</taxon>
        <taxon>Aphidini</taxon>
        <taxon>Aphis</taxon>
        <taxon>Aphis</taxon>
    </lineage>
</organism>
<dbReference type="Pfam" id="PF07530">
    <property type="entry name" value="PRE_C2HC"/>
    <property type="match status" value="1"/>
</dbReference>
<dbReference type="OrthoDB" id="4184572at2759"/>
<proteinExistence type="predicted"/>
<evidence type="ECO:0000256" key="1">
    <source>
        <dbReference type="SAM" id="MobiDB-lite"/>
    </source>
</evidence>
<dbReference type="EMBL" id="VUJU01014092">
    <property type="protein sequence ID" value="KAF0702957.1"/>
    <property type="molecule type" value="Genomic_DNA"/>
</dbReference>
<comment type="caution">
    <text evidence="3">The sequence shown here is derived from an EMBL/GenBank/DDBJ whole genome shotgun (WGS) entry which is preliminary data.</text>
</comment>
<feature type="compositionally biased region" description="Polar residues" evidence="1">
    <location>
        <begin position="305"/>
        <end position="314"/>
    </location>
</feature>
<reference evidence="3 4" key="1">
    <citation type="submission" date="2019-08" db="EMBL/GenBank/DDBJ databases">
        <title>Whole genome of Aphis craccivora.</title>
        <authorList>
            <person name="Voronova N.V."/>
            <person name="Shulinski R.S."/>
            <person name="Bandarenka Y.V."/>
            <person name="Zhorov D.G."/>
            <person name="Warner D."/>
        </authorList>
    </citation>
    <scope>NUCLEOTIDE SEQUENCE [LARGE SCALE GENOMIC DNA]</scope>
    <source>
        <strain evidence="3">180601</strain>
        <tissue evidence="3">Whole Body</tissue>
    </source>
</reference>
<dbReference type="PANTHER" id="PTHR33273:SF2">
    <property type="entry name" value="ENDONUCLEASE_EXONUCLEASE_PHOSPHATASE DOMAIN-CONTAINING PROTEIN"/>
    <property type="match status" value="1"/>
</dbReference>
<dbReference type="SMART" id="SM00596">
    <property type="entry name" value="PRE_C2HC"/>
    <property type="match status" value="1"/>
</dbReference>
<feature type="region of interest" description="Disordered" evidence="1">
    <location>
        <begin position="64"/>
        <end position="86"/>
    </location>
</feature>
<keyword evidence="4" id="KW-1185">Reference proteome</keyword>
<evidence type="ECO:0000259" key="2">
    <source>
        <dbReference type="SMART" id="SM00596"/>
    </source>
</evidence>
<feature type="compositionally biased region" description="Polar residues" evidence="1">
    <location>
        <begin position="1"/>
        <end position="33"/>
    </location>
</feature>
<protein>
    <recommendedName>
        <fullName evidence="2">Pre-C2HC domain-containing protein</fullName>
    </recommendedName>
</protein>
<dbReference type="Proteomes" id="UP000478052">
    <property type="component" value="Unassembled WGS sequence"/>
</dbReference>
<feature type="compositionally biased region" description="Low complexity" evidence="1">
    <location>
        <begin position="320"/>
        <end position="336"/>
    </location>
</feature>
<dbReference type="InterPro" id="IPR006579">
    <property type="entry name" value="Pre_C2HC_dom"/>
</dbReference>
<dbReference type="PANTHER" id="PTHR33273">
    <property type="entry name" value="DOMAIN-CONTAINING PROTEIN, PUTATIVE-RELATED"/>
    <property type="match status" value="1"/>
</dbReference>
<feature type="region of interest" description="Disordered" evidence="1">
    <location>
        <begin position="305"/>
        <end position="364"/>
    </location>
</feature>
<feature type="compositionally biased region" description="Polar residues" evidence="1">
    <location>
        <begin position="343"/>
        <end position="364"/>
    </location>
</feature>
<feature type="domain" description="Pre-C2HC" evidence="2">
    <location>
        <begin position="169"/>
        <end position="237"/>
    </location>
</feature>
<feature type="region of interest" description="Disordered" evidence="1">
    <location>
        <begin position="1"/>
        <end position="45"/>
    </location>
</feature>
<name>A0A6G0VNA0_APHCR</name>
<dbReference type="AlphaFoldDB" id="A0A6G0VNA0"/>
<sequence>MASYKSKTVVSPLTIQKSRIQSVPNKPPNQSAHSEFEDDSNPVTNTKKFVSQNRFAIFSDPVDETEKMEQDSDLNEPISAQIKPPPPIFTRTVKDYKAFCDSIKEITKGEPFLSKSSINGIKLSTSSADSYRTVIKLLKSNKADFHTFQLKEDRAFRVVIRNLHHSTPISEIKNELIALGHTPRNITNMLQRITKQPLLLFFIDLEPNINNRDVFNIDHLFYSKIKIEEPRANHQPIQCLRCQGFGYTKPYCNHAPKCFRCGNPHTSDVCLKPASLPAKCALCSSDHPANYRGCPAYKKIQASHNSKKSYSAQVNRTHTDTNVTPTNVNTSSNMNSLPKETYANATKNDPSNQPYPPNDTSNTDNLAHQMASFLNSFQATINPLISLLTSLIEKLIHPNNDLLLISEAHLTPNSSFKLPGYITHHCDHPDCSAHAGSAIIIKSNIKLSECN</sequence>
<accession>A0A6G0VNA0</accession>
<gene>
    <name evidence="3" type="ORF">FWK35_00036959</name>
</gene>
<evidence type="ECO:0000313" key="4">
    <source>
        <dbReference type="Proteomes" id="UP000478052"/>
    </source>
</evidence>
<evidence type="ECO:0000313" key="3">
    <source>
        <dbReference type="EMBL" id="KAF0702957.1"/>
    </source>
</evidence>